<dbReference type="SUPFAM" id="SSF51197">
    <property type="entry name" value="Clavaminate synthase-like"/>
    <property type="match status" value="1"/>
</dbReference>
<dbReference type="GO" id="GO:0016020">
    <property type="term" value="C:membrane"/>
    <property type="evidence" value="ECO:0007669"/>
    <property type="project" value="TreeGrafter"/>
</dbReference>
<evidence type="ECO:0000259" key="3">
    <source>
        <dbReference type="Pfam" id="PF12051"/>
    </source>
</evidence>
<dbReference type="PANTHER" id="PTHR34814:SF1">
    <property type="entry name" value="NITROSOGUANIDINE RESISTANCE PROTEIN SNG1"/>
    <property type="match status" value="1"/>
</dbReference>
<evidence type="ECO:0000313" key="5">
    <source>
        <dbReference type="Proteomes" id="UP000663827"/>
    </source>
</evidence>
<evidence type="ECO:0000256" key="2">
    <source>
        <dbReference type="SAM" id="Phobius"/>
    </source>
</evidence>
<evidence type="ECO:0000313" key="4">
    <source>
        <dbReference type="EMBL" id="CAE7145292.1"/>
    </source>
</evidence>
<dbReference type="PANTHER" id="PTHR34814">
    <property type="entry name" value="NITROSOGUANIDINE RESISTANCE PROTEIN SNG1"/>
    <property type="match status" value="1"/>
</dbReference>
<dbReference type="Gene3D" id="2.60.120.620">
    <property type="entry name" value="q2cbj1_9rhob like domain"/>
    <property type="match status" value="1"/>
</dbReference>
<feature type="transmembrane region" description="Helical" evidence="2">
    <location>
        <begin position="299"/>
        <end position="318"/>
    </location>
</feature>
<dbReference type="EMBL" id="CAJNJQ010001636">
    <property type="protein sequence ID" value="CAE7145292.1"/>
    <property type="molecule type" value="Genomic_DNA"/>
</dbReference>
<dbReference type="AlphaFoldDB" id="A0A8H3I0M1"/>
<keyword evidence="2" id="KW-0472">Membrane</keyword>
<name>A0A8H3I0M1_9AGAM</name>
<dbReference type="Pfam" id="PF12051">
    <property type="entry name" value="DUF3533"/>
    <property type="match status" value="1"/>
</dbReference>
<dbReference type="Proteomes" id="UP000663827">
    <property type="component" value="Unassembled WGS sequence"/>
</dbReference>
<comment type="caution">
    <text evidence="4">The sequence shown here is derived from an EMBL/GenBank/DDBJ whole genome shotgun (WGS) entry which is preliminary data.</text>
</comment>
<dbReference type="InterPro" id="IPR022703">
    <property type="entry name" value="DUF3533"/>
</dbReference>
<dbReference type="InterPro" id="IPR053001">
    <property type="entry name" value="MNNG_permease-like"/>
</dbReference>
<gene>
    <name evidence="4" type="ORF">RDB_LOCUS80289</name>
</gene>
<feature type="domain" description="DUF3533" evidence="3">
    <location>
        <begin position="106"/>
        <end position="415"/>
    </location>
</feature>
<reference evidence="4" key="1">
    <citation type="submission" date="2021-01" db="EMBL/GenBank/DDBJ databases">
        <authorList>
            <person name="Kaushik A."/>
        </authorList>
    </citation>
    <scope>NUCLEOTIDE SEQUENCE</scope>
    <source>
        <strain evidence="4">AG5</strain>
    </source>
</reference>
<feature type="transmembrane region" description="Helical" evidence="2">
    <location>
        <begin position="102"/>
        <end position="121"/>
    </location>
</feature>
<keyword evidence="2" id="KW-1133">Transmembrane helix</keyword>
<evidence type="ECO:0000256" key="1">
    <source>
        <dbReference type="SAM" id="MobiDB-lite"/>
    </source>
</evidence>
<accession>A0A8H3I0M1</accession>
<keyword evidence="2" id="KW-0812">Transmembrane</keyword>
<feature type="transmembrane region" description="Helical" evidence="2">
    <location>
        <begin position="339"/>
        <end position="365"/>
    </location>
</feature>
<organism evidence="4 5">
    <name type="scientific">Rhizoctonia solani</name>
    <dbReference type="NCBI Taxonomy" id="456999"/>
    <lineage>
        <taxon>Eukaryota</taxon>
        <taxon>Fungi</taxon>
        <taxon>Dikarya</taxon>
        <taxon>Basidiomycota</taxon>
        <taxon>Agaricomycotina</taxon>
        <taxon>Agaricomycetes</taxon>
        <taxon>Cantharellales</taxon>
        <taxon>Ceratobasidiaceae</taxon>
        <taxon>Rhizoctonia</taxon>
    </lineage>
</organism>
<feature type="region of interest" description="Disordered" evidence="1">
    <location>
        <begin position="30"/>
        <end position="74"/>
    </location>
</feature>
<sequence length="722" mass="80197">MTPEGSPKDSAIRRGWALYDVSVGADQNEKAVHSSGASVLSFSPGRNRKGKRESGSHESSGFPPLARTETIQPSRPRTSNAYLHQLFDPIVESLLWDYVREVLIIVMMLVVLMWGALPLYWGSLAPGLSHAPNFKAWVVDLDGGPLGAFVIESVMNSTKIGNRHLDWEVKPASQFSSAQDVANQVVEEKAWAAITINPGASSTLYIARAYGDYTYDQTKAVTLYIEQARSENAIGQLIAPIATDLLDKTLRNFNARDIAAYIRAIRAHPDAIETSLESPSALAGAWWKTVNLKPWDAAVAWPMTIVGQIYLTLFAFIITMSSHRARRNLEPHLTYNSLVALRIAIPLAAYIPISTSYAMLGLFFRAPFDAKYSGGGFFIYVAYTYLDICALGLACEAAMSILRPDHMPLFLVSWFYKDGYLILPGFIPKDETSALLARAKQLIAEFPLEGHPMTRFTTGEEDDPNHSKKHVGDEYFLTSGDKIRFFLEDDAFDAKGNLAKPKEKSVNKIGHGLHELDSVFRKFTMENEKLRQLARDLAFHQDPEGKLISLSMVICKQPEIGGKVPEHNDSSTISTFLYTDPPSALGFWFALEPCTEFNGALSFLPGSHRTTFVRLPEGGTGFVDIENPITPLDLQSQKLERTVDPKASEGDYILETCDAGTLVLIHGSVLHKSERNTSQNTRFAYTFHMIESAPKVRYDERNWLQPAASMPFSKLYGTQAVH</sequence>
<feature type="transmembrane region" description="Helical" evidence="2">
    <location>
        <begin position="377"/>
        <end position="402"/>
    </location>
</feature>
<proteinExistence type="predicted"/>
<protein>
    <recommendedName>
        <fullName evidence="3">DUF3533 domain-containing protein</fullName>
    </recommendedName>
</protein>